<keyword evidence="3 6" id="KW-1133">Transmembrane helix</keyword>
<evidence type="ECO:0008006" key="9">
    <source>
        <dbReference type="Google" id="ProtNLM"/>
    </source>
</evidence>
<dbReference type="GO" id="GO:0006882">
    <property type="term" value="P:intracellular zinc ion homeostasis"/>
    <property type="evidence" value="ECO:0007669"/>
    <property type="project" value="TreeGrafter"/>
</dbReference>
<evidence type="ECO:0000256" key="4">
    <source>
        <dbReference type="ARBA" id="ARBA00023136"/>
    </source>
</evidence>
<comment type="subcellular location">
    <subcellularLocation>
        <location evidence="1">Membrane</location>
        <topology evidence="1">Multi-pass membrane protein</topology>
    </subcellularLocation>
</comment>
<evidence type="ECO:0000256" key="1">
    <source>
        <dbReference type="ARBA" id="ARBA00004141"/>
    </source>
</evidence>
<comment type="similarity">
    <text evidence="5">Belongs to the ZIP transporter (TC 2.A.5) family. KE4/Catsup subfamily.</text>
</comment>
<feature type="transmembrane region" description="Helical" evidence="6">
    <location>
        <begin position="49"/>
        <end position="69"/>
    </location>
</feature>
<dbReference type="AlphaFoldDB" id="A0AAN9Y438"/>
<gene>
    <name evidence="7" type="ORF">V9T40_002839</name>
</gene>
<protein>
    <recommendedName>
        <fullName evidence="9">Zinc transporter ZIP13</fullName>
    </recommendedName>
</protein>
<name>A0AAN9Y438_9HEMI</name>
<organism evidence="7 8">
    <name type="scientific">Parthenolecanium corni</name>
    <dbReference type="NCBI Taxonomy" id="536013"/>
    <lineage>
        <taxon>Eukaryota</taxon>
        <taxon>Metazoa</taxon>
        <taxon>Ecdysozoa</taxon>
        <taxon>Arthropoda</taxon>
        <taxon>Hexapoda</taxon>
        <taxon>Insecta</taxon>
        <taxon>Pterygota</taxon>
        <taxon>Neoptera</taxon>
        <taxon>Paraneoptera</taxon>
        <taxon>Hemiptera</taxon>
        <taxon>Sternorrhyncha</taxon>
        <taxon>Coccoidea</taxon>
        <taxon>Coccidae</taxon>
        <taxon>Parthenolecanium</taxon>
    </lineage>
</organism>
<keyword evidence="2 6" id="KW-0812">Transmembrane</keyword>
<evidence type="ECO:0000313" key="7">
    <source>
        <dbReference type="EMBL" id="KAK7591226.1"/>
    </source>
</evidence>
<feature type="transmembrane region" description="Helical" evidence="6">
    <location>
        <begin position="89"/>
        <end position="107"/>
    </location>
</feature>
<evidence type="ECO:0000256" key="2">
    <source>
        <dbReference type="ARBA" id="ARBA00022692"/>
    </source>
</evidence>
<dbReference type="GO" id="GO:0016020">
    <property type="term" value="C:membrane"/>
    <property type="evidence" value="ECO:0007669"/>
    <property type="project" value="UniProtKB-SubCell"/>
</dbReference>
<comment type="caution">
    <text evidence="7">The sequence shown here is derived from an EMBL/GenBank/DDBJ whole genome shotgun (WGS) entry which is preliminary data.</text>
</comment>
<dbReference type="InterPro" id="IPR003689">
    <property type="entry name" value="ZIP"/>
</dbReference>
<keyword evidence="8" id="KW-1185">Reference proteome</keyword>
<keyword evidence="4 6" id="KW-0472">Membrane</keyword>
<dbReference type="EMBL" id="JBBCAQ010000022">
    <property type="protein sequence ID" value="KAK7591226.1"/>
    <property type="molecule type" value="Genomic_DNA"/>
</dbReference>
<evidence type="ECO:0000313" key="8">
    <source>
        <dbReference type="Proteomes" id="UP001367676"/>
    </source>
</evidence>
<proteinExistence type="inferred from homology"/>
<dbReference type="PANTHER" id="PTHR16950:SF16">
    <property type="entry name" value="ZINC TRANSPORTER ZIP13"/>
    <property type="match status" value="1"/>
</dbReference>
<sequence length="123" mass="13282">MSVAEKLYSEFNESMIINSIRLEPCDESWMSSVPFSFPAQFLDSQYQSWLMALVASVLVGLSGIVPLLVIPVDSTATLKNGSGAKTLRVLLSFAVGGLLGDVFLHLLPEAWESRSSQSAGESI</sequence>
<accession>A0AAN9Y438</accession>
<dbReference type="GO" id="GO:0005385">
    <property type="term" value="F:zinc ion transmembrane transporter activity"/>
    <property type="evidence" value="ECO:0007669"/>
    <property type="project" value="TreeGrafter"/>
</dbReference>
<evidence type="ECO:0000256" key="3">
    <source>
        <dbReference type="ARBA" id="ARBA00022989"/>
    </source>
</evidence>
<dbReference type="Proteomes" id="UP001367676">
    <property type="component" value="Unassembled WGS sequence"/>
</dbReference>
<reference evidence="7 8" key="1">
    <citation type="submission" date="2024-03" db="EMBL/GenBank/DDBJ databases">
        <title>Adaptation during the transition from Ophiocordyceps entomopathogen to insect associate is accompanied by gene loss and intensified selection.</title>
        <authorList>
            <person name="Ward C.M."/>
            <person name="Onetto C.A."/>
            <person name="Borneman A.R."/>
        </authorList>
    </citation>
    <scope>NUCLEOTIDE SEQUENCE [LARGE SCALE GENOMIC DNA]</scope>
    <source>
        <strain evidence="7">AWRI1</strain>
        <tissue evidence="7">Single Adult Female</tissue>
    </source>
</reference>
<dbReference type="Pfam" id="PF02535">
    <property type="entry name" value="Zip"/>
    <property type="match status" value="1"/>
</dbReference>
<evidence type="ECO:0000256" key="6">
    <source>
        <dbReference type="SAM" id="Phobius"/>
    </source>
</evidence>
<evidence type="ECO:0000256" key="5">
    <source>
        <dbReference type="ARBA" id="ARBA00038485"/>
    </source>
</evidence>
<dbReference type="PANTHER" id="PTHR16950">
    <property type="entry name" value="ZINC TRANSPORTER SLC39A7 HISTIDINE-RICH MEMBRANE PROTEIN KE4"/>
    <property type="match status" value="1"/>
</dbReference>